<evidence type="ECO:0000313" key="1">
    <source>
        <dbReference type="EMBL" id="PCE40054.1"/>
    </source>
</evidence>
<comment type="caution">
    <text evidence="1">The sequence shown here is derived from an EMBL/GenBank/DDBJ whole genome shotgun (WGS) entry which is preliminary data.</text>
</comment>
<reference evidence="1 2" key="1">
    <citation type="submission" date="2017-09" db="EMBL/GenBank/DDBJ databases">
        <title>The Catabolism of 3,6-Dichlorosalicylic acid is Initiated by the Cytochrome P450 Monooxygenase DsmABC in Rhizorhabdus dicambivorans Ndbn-20.</title>
        <authorList>
            <person name="Na L."/>
        </authorList>
    </citation>
    <scope>NUCLEOTIDE SEQUENCE [LARGE SCALE GENOMIC DNA]</scope>
    <source>
        <strain evidence="1 2">Ndbn-20m</strain>
    </source>
</reference>
<protein>
    <submittedName>
        <fullName evidence="1">Uncharacterized protein</fullName>
    </submittedName>
</protein>
<dbReference type="Proteomes" id="UP000218934">
    <property type="component" value="Unassembled WGS sequence"/>
</dbReference>
<proteinExistence type="predicted"/>
<sequence>MSAGGEILRALKTLEEFQGEFADIAARTDDARRRELVVLRRRHAEQMAAIADLCDPFFSALGSKQADAYRQKFSRMRSATALHQAEWPAVRLNEAAEGYRSSALRVRQTCLEFITWARATLHVSTPG</sequence>
<evidence type="ECO:0000313" key="2">
    <source>
        <dbReference type="Proteomes" id="UP000218934"/>
    </source>
</evidence>
<dbReference type="RefSeq" id="WP_141396753.1">
    <property type="nucleotide sequence ID" value="NZ_CP023449.1"/>
</dbReference>
<dbReference type="OrthoDB" id="7595943at2"/>
<keyword evidence="2" id="KW-1185">Reference proteome</keyword>
<gene>
    <name evidence="1" type="ORF">COO09_22105</name>
</gene>
<name>A0A2A4FQQ7_9SPHN</name>
<accession>A0A2A4FQQ7</accession>
<dbReference type="AlphaFoldDB" id="A0A2A4FQQ7"/>
<organism evidence="1 2">
    <name type="scientific">Rhizorhabdus dicambivorans</name>
    <dbReference type="NCBI Taxonomy" id="1850238"/>
    <lineage>
        <taxon>Bacteria</taxon>
        <taxon>Pseudomonadati</taxon>
        <taxon>Pseudomonadota</taxon>
        <taxon>Alphaproteobacteria</taxon>
        <taxon>Sphingomonadales</taxon>
        <taxon>Sphingomonadaceae</taxon>
        <taxon>Rhizorhabdus</taxon>
    </lineage>
</organism>
<dbReference type="EMBL" id="NWUF01000036">
    <property type="protein sequence ID" value="PCE40054.1"/>
    <property type="molecule type" value="Genomic_DNA"/>
</dbReference>